<dbReference type="InterPro" id="IPR025883">
    <property type="entry name" value="Cadherin-like_domain"/>
</dbReference>
<sequence>MSATAFLVETVSQPSRVAHAAQVNSYSTFASVSYDAGSCGADDTAGVVERPGIKKILKVSNTEIYVAGCFTNFAGVAAADYVAKWDGTAWSGLGASGDISAIVHDMVMYKGELHIVGEFNDAGGDVTADMIAKWSSGAWVGLPVADGVNANFGRGSPRDLAGDYAAALKVKENNAGTSDDILLVGGKFSNGINNGTSGVQFPYTRNIATWNSTTWGSIDTDSQPFINSAEAEYVVHDIEVVGTSIYVSGYRNSATCSSSSTNRRNAFHKFDGTTWTKPITVIDCPVGFGTGFGFYTMEAVGTDIYVGGTFTSLSYVASHLGVYSTTTGTFSAFNSFSAQHGNGAVVRSITSVGSQIFVAGSFPGAQGTSGGVARSTTGSSWQGIGRDAPFVVNAIVGDALYNGTDSRLLIGSAGVNIGGIAAADGFAVINVSSVSTVDAVSTDVGTLTPSFDPAVTSYSLTIPNASASVTFTVMASASGAAIKRTNSTGTIAMSSDTDVLSVAEGATENISFATNSVSGSSTTTYAVAVTRSAAAPTSTSSTTVAPTSTSSTTVAPTSTSSTTVAPTSTSSTTVAPTTVAPTTTTVTVPQPLVSATKSATAASIAKYAMVTVPAGAKVTVKVLSSSSKYCKLVGSSVKGVKNGLCKVTLTVKPKKGSVVTKTVVLKVS</sequence>
<organism evidence="3">
    <name type="scientific">freshwater metagenome</name>
    <dbReference type="NCBI Taxonomy" id="449393"/>
    <lineage>
        <taxon>unclassified sequences</taxon>
        <taxon>metagenomes</taxon>
        <taxon>ecological metagenomes</taxon>
    </lineage>
</organism>
<proteinExistence type="predicted"/>
<feature type="domain" description="Cadherin-like beta-sandwich-like" evidence="2">
    <location>
        <begin position="447"/>
        <end position="531"/>
    </location>
</feature>
<feature type="region of interest" description="Disordered" evidence="1">
    <location>
        <begin position="536"/>
        <end position="576"/>
    </location>
</feature>
<gene>
    <name evidence="3" type="ORF">UFOPK3879_00956</name>
</gene>
<evidence type="ECO:0000259" key="2">
    <source>
        <dbReference type="Pfam" id="PF12733"/>
    </source>
</evidence>
<protein>
    <submittedName>
        <fullName evidence="3">Unannotated protein</fullName>
    </submittedName>
</protein>
<evidence type="ECO:0000256" key="1">
    <source>
        <dbReference type="SAM" id="MobiDB-lite"/>
    </source>
</evidence>
<dbReference type="AlphaFoldDB" id="A0A6J7LGA7"/>
<accession>A0A6J7LGA7</accession>
<reference evidence="3" key="1">
    <citation type="submission" date="2020-05" db="EMBL/GenBank/DDBJ databases">
        <authorList>
            <person name="Chiriac C."/>
            <person name="Salcher M."/>
            <person name="Ghai R."/>
            <person name="Kavagutti S V."/>
        </authorList>
    </citation>
    <scope>NUCLEOTIDE SEQUENCE</scope>
</reference>
<dbReference type="EMBL" id="CAFBNR010000043">
    <property type="protein sequence ID" value="CAB4964744.1"/>
    <property type="molecule type" value="Genomic_DNA"/>
</dbReference>
<evidence type="ECO:0000313" key="3">
    <source>
        <dbReference type="EMBL" id="CAB4964744.1"/>
    </source>
</evidence>
<name>A0A6J7LGA7_9ZZZZ</name>
<dbReference type="Pfam" id="PF12733">
    <property type="entry name" value="Cadherin-like"/>
    <property type="match status" value="1"/>
</dbReference>